<dbReference type="GO" id="GO:0140291">
    <property type="term" value="P:peptidyl-glutamate ADP-deribosylation"/>
    <property type="evidence" value="ECO:0007669"/>
    <property type="project" value="TreeGrafter"/>
</dbReference>
<dbReference type="GO" id="GO:0140293">
    <property type="term" value="F:ADP-ribosylglutamate hydrolase activity"/>
    <property type="evidence" value="ECO:0007669"/>
    <property type="project" value="TreeGrafter"/>
</dbReference>
<name>A0A2B4SA30_STYPI</name>
<evidence type="ECO:0000313" key="4">
    <source>
        <dbReference type="Proteomes" id="UP000225706"/>
    </source>
</evidence>
<dbReference type="InterPro" id="IPR043472">
    <property type="entry name" value="Macro_dom-like"/>
</dbReference>
<evidence type="ECO:0000259" key="2">
    <source>
        <dbReference type="PROSITE" id="PS51154"/>
    </source>
</evidence>
<dbReference type="SMART" id="SM00506">
    <property type="entry name" value="A1pp"/>
    <property type="match status" value="1"/>
</dbReference>
<gene>
    <name evidence="3" type="primary">Macrod2</name>
    <name evidence="3" type="ORF">AWC38_SpisGene7788</name>
</gene>
<dbReference type="AlphaFoldDB" id="A0A2B4SA30"/>
<dbReference type="Pfam" id="PF01661">
    <property type="entry name" value="Macro"/>
    <property type="match status" value="1"/>
</dbReference>
<feature type="compositionally biased region" description="Acidic residues" evidence="1">
    <location>
        <begin position="316"/>
        <end position="331"/>
    </location>
</feature>
<comment type="caution">
    <text evidence="3">The sequence shown here is derived from an EMBL/GenBank/DDBJ whole genome shotgun (WGS) entry which is preliminary data.</text>
</comment>
<dbReference type="GO" id="GO:0042278">
    <property type="term" value="P:purine nucleoside metabolic process"/>
    <property type="evidence" value="ECO:0007669"/>
    <property type="project" value="TreeGrafter"/>
</dbReference>
<feature type="region of interest" description="Disordered" evidence="1">
    <location>
        <begin position="1"/>
        <end position="43"/>
    </location>
</feature>
<dbReference type="OrthoDB" id="6133115at2759"/>
<dbReference type="PANTHER" id="PTHR11106">
    <property type="entry name" value="GANGLIOSIDE INDUCED DIFFERENTIATION ASSOCIATED PROTEIN 2-RELATED"/>
    <property type="match status" value="1"/>
</dbReference>
<feature type="compositionally biased region" description="Basic and acidic residues" evidence="1">
    <location>
        <begin position="30"/>
        <end position="43"/>
    </location>
</feature>
<feature type="compositionally biased region" description="Basic and acidic residues" evidence="1">
    <location>
        <begin position="366"/>
        <end position="414"/>
    </location>
</feature>
<feature type="region of interest" description="Disordered" evidence="1">
    <location>
        <begin position="274"/>
        <end position="480"/>
    </location>
</feature>
<feature type="compositionally biased region" description="Basic and acidic residues" evidence="1">
    <location>
        <begin position="332"/>
        <end position="358"/>
    </location>
</feature>
<reference evidence="4" key="1">
    <citation type="journal article" date="2017" name="bioRxiv">
        <title>Comparative analysis of the genomes of Stylophora pistillata and Acropora digitifera provides evidence for extensive differences between species of corals.</title>
        <authorList>
            <person name="Voolstra C.R."/>
            <person name="Li Y."/>
            <person name="Liew Y.J."/>
            <person name="Baumgarten S."/>
            <person name="Zoccola D."/>
            <person name="Flot J.-F."/>
            <person name="Tambutte S."/>
            <person name="Allemand D."/>
            <person name="Aranda M."/>
        </authorList>
    </citation>
    <scope>NUCLEOTIDE SEQUENCE [LARGE SCALE GENOMIC DNA]</scope>
</reference>
<dbReference type="Proteomes" id="UP000225706">
    <property type="component" value="Unassembled WGS sequence"/>
</dbReference>
<dbReference type="GO" id="GO:0006974">
    <property type="term" value="P:DNA damage response"/>
    <property type="evidence" value="ECO:0007669"/>
    <property type="project" value="TreeGrafter"/>
</dbReference>
<protein>
    <submittedName>
        <fullName evidence="3">O-acetyl-ADP-ribose deacetylase MACROD2</fullName>
    </submittedName>
</protein>
<evidence type="ECO:0000256" key="1">
    <source>
        <dbReference type="SAM" id="MobiDB-lite"/>
    </source>
</evidence>
<evidence type="ECO:0000313" key="3">
    <source>
        <dbReference type="EMBL" id="PFX27524.1"/>
    </source>
</evidence>
<keyword evidence="4" id="KW-1185">Reference proteome</keyword>
<dbReference type="GO" id="GO:0005654">
    <property type="term" value="C:nucleoplasm"/>
    <property type="evidence" value="ECO:0007669"/>
    <property type="project" value="TreeGrafter"/>
</dbReference>
<dbReference type="EMBL" id="LSMT01000101">
    <property type="protein sequence ID" value="PFX27524.1"/>
    <property type="molecule type" value="Genomic_DNA"/>
</dbReference>
<dbReference type="Gene3D" id="3.40.220.10">
    <property type="entry name" value="Leucine Aminopeptidase, subunit E, domain 1"/>
    <property type="match status" value="1"/>
</dbReference>
<sequence length="480" mass="53978">MSRMWERMSNFFSLSGKRKTQSPETPDSEAEAHEEKPPSSKYDDLSLIDKRKLYKCGKDYVTLDKIQSWPEYRQKNLYSIYGKQENRPEKPMFEVNETLNEKISLWQGDITILEIDAIVNAANNSLLGGGGVDGCIHRAAGSSLRDECAGLHGCSTGDAKISSGHKLPAKYIIHTVGPIGRQEKLLKSCYMKCLHLVKKHDVRSVAFCCISTGIYGYPIYDASCVALETVRKWLEEEDDEGKKNADLVDRIIFCVFLGGDLDIYKLLMPRYFPSDDKHDQRGDHEVEEDDDKDIGEGEQPSRGDEDTEEMKGNDDKEVEDQGSGVVEEDVAEKEKDKKDENLTPKDEKAKERNWKEDPGSDGQQSDSKEEKEGRKKDDKEVLDSISGRKEEAAIEGKHSTEEEVEGNKVDEKELQASVPDALRLEELLESPRDEPMRVLNEEMDQNPPPDDQDSEKKVEEEASDSTKGQGGKPACGSCII</sequence>
<feature type="compositionally biased region" description="Basic and acidic residues" evidence="1">
    <location>
        <begin position="299"/>
        <end position="315"/>
    </location>
</feature>
<dbReference type="SUPFAM" id="SSF52949">
    <property type="entry name" value="Macro domain-like"/>
    <property type="match status" value="1"/>
</dbReference>
<dbReference type="STRING" id="50429.A0A2B4SA30"/>
<feature type="compositionally biased region" description="Basic and acidic residues" evidence="1">
    <location>
        <begin position="274"/>
        <end position="284"/>
    </location>
</feature>
<organism evidence="3 4">
    <name type="scientific">Stylophora pistillata</name>
    <name type="common">Smooth cauliflower coral</name>
    <dbReference type="NCBI Taxonomy" id="50429"/>
    <lineage>
        <taxon>Eukaryota</taxon>
        <taxon>Metazoa</taxon>
        <taxon>Cnidaria</taxon>
        <taxon>Anthozoa</taxon>
        <taxon>Hexacorallia</taxon>
        <taxon>Scleractinia</taxon>
        <taxon>Astrocoeniina</taxon>
        <taxon>Pocilloporidae</taxon>
        <taxon>Stylophora</taxon>
    </lineage>
</organism>
<dbReference type="PANTHER" id="PTHR11106:SF27">
    <property type="entry name" value="MACRO DOMAIN-CONTAINING PROTEIN"/>
    <property type="match status" value="1"/>
</dbReference>
<feature type="domain" description="Macro" evidence="2">
    <location>
        <begin position="90"/>
        <end position="272"/>
    </location>
</feature>
<proteinExistence type="predicted"/>
<accession>A0A2B4SA30</accession>
<dbReference type="PROSITE" id="PS51154">
    <property type="entry name" value="MACRO"/>
    <property type="match status" value="1"/>
</dbReference>
<dbReference type="InterPro" id="IPR002589">
    <property type="entry name" value="Macro_dom"/>
</dbReference>
<dbReference type="CDD" id="cd02908">
    <property type="entry name" value="Macro_OAADPr_deacetylase"/>
    <property type="match status" value="1"/>
</dbReference>
<feature type="compositionally biased region" description="Basic and acidic residues" evidence="1">
    <location>
        <begin position="422"/>
        <end position="440"/>
    </location>
</feature>